<sequence>MNFKRSTFLILIIGLVCHSLTAQKLKDKIIGFDYKAPAELAIPDIYKSYKVTLTGDVAANRDVEKRLNNEKLDIPGLSAVVEGGVADLEFQLKSDRYKKIFDEIKISGEGADKRYYVKRDLVIPKVTVYVMQLSPEKKFLYKMEYESDTVIFKSKQVTSPDALKGYYGERNVEPSFDAFLFGVYRNYLNKFRRHFDKYYTGYLFYIKEKEDIYDEYQDMVKTMSKDVWDGTIDGQLTEKKKIQVKDFIAKSEALQDYIKKQQFKDEAEFISAIHSNLALAKLTINDFNGYLEHIKAITQENVAMKDIYKEFANNYQNYTIRQLDTFDYKSFFAGNWKLVDLQARYAMDINNDGTLNKHLIGTELNDCIQKESMTFSGQNLTYHGMSKRDCLPSDEQFCWKYYNSKSRIGQYLGLGDFYNGNCDVDNKMELYFVSNLKLVLSTQAHVDPESDTTDDVLLVFEKE</sequence>
<reference evidence="1" key="1">
    <citation type="submission" date="2021-01" db="EMBL/GenBank/DDBJ databases">
        <title>Marivirga sp. nov., isolated from intertidal surface sediments.</title>
        <authorList>
            <person name="Zhang M."/>
        </authorList>
    </citation>
    <scope>NUCLEOTIDE SEQUENCE</scope>
    <source>
        <strain evidence="1">SM1354</strain>
    </source>
</reference>
<dbReference type="Proteomes" id="UP000642920">
    <property type="component" value="Unassembled WGS sequence"/>
</dbReference>
<organism evidence="1 2">
    <name type="scientific">Marivirga atlantica</name>
    <dbReference type="NCBI Taxonomy" id="1548457"/>
    <lineage>
        <taxon>Bacteria</taxon>
        <taxon>Pseudomonadati</taxon>
        <taxon>Bacteroidota</taxon>
        <taxon>Cytophagia</taxon>
        <taxon>Cytophagales</taxon>
        <taxon>Marivirgaceae</taxon>
        <taxon>Marivirga</taxon>
    </lineage>
</organism>
<name>A0A937AMJ2_9BACT</name>
<keyword evidence="2" id="KW-1185">Reference proteome</keyword>
<dbReference type="EMBL" id="JAERQG010000003">
    <property type="protein sequence ID" value="MBL0766288.1"/>
    <property type="molecule type" value="Genomic_DNA"/>
</dbReference>
<dbReference type="AlphaFoldDB" id="A0A937AMJ2"/>
<protein>
    <submittedName>
        <fullName evidence="1">Uncharacterized protein</fullName>
    </submittedName>
</protein>
<gene>
    <name evidence="1" type="ORF">JKP34_13555</name>
</gene>
<proteinExistence type="predicted"/>
<accession>A0A937AMJ2</accession>
<dbReference type="RefSeq" id="WP_201922488.1">
    <property type="nucleotide sequence ID" value="NZ_JAERQG010000003.1"/>
</dbReference>
<evidence type="ECO:0000313" key="2">
    <source>
        <dbReference type="Proteomes" id="UP000642920"/>
    </source>
</evidence>
<evidence type="ECO:0000313" key="1">
    <source>
        <dbReference type="EMBL" id="MBL0766288.1"/>
    </source>
</evidence>
<comment type="caution">
    <text evidence="1">The sequence shown here is derived from an EMBL/GenBank/DDBJ whole genome shotgun (WGS) entry which is preliminary data.</text>
</comment>